<gene>
    <name evidence="1" type="ORF">L6164_007836</name>
</gene>
<protein>
    <submittedName>
        <fullName evidence="1">Uncharacterized protein</fullName>
    </submittedName>
</protein>
<keyword evidence="2" id="KW-1185">Reference proteome</keyword>
<organism evidence="1 2">
    <name type="scientific">Bauhinia variegata</name>
    <name type="common">Purple orchid tree</name>
    <name type="synonym">Phanera variegata</name>
    <dbReference type="NCBI Taxonomy" id="167791"/>
    <lineage>
        <taxon>Eukaryota</taxon>
        <taxon>Viridiplantae</taxon>
        <taxon>Streptophyta</taxon>
        <taxon>Embryophyta</taxon>
        <taxon>Tracheophyta</taxon>
        <taxon>Spermatophyta</taxon>
        <taxon>Magnoliopsida</taxon>
        <taxon>eudicotyledons</taxon>
        <taxon>Gunneridae</taxon>
        <taxon>Pentapetalae</taxon>
        <taxon>rosids</taxon>
        <taxon>fabids</taxon>
        <taxon>Fabales</taxon>
        <taxon>Fabaceae</taxon>
        <taxon>Cercidoideae</taxon>
        <taxon>Cercideae</taxon>
        <taxon>Bauhiniinae</taxon>
        <taxon>Bauhinia</taxon>
    </lineage>
</organism>
<proteinExistence type="predicted"/>
<evidence type="ECO:0000313" key="2">
    <source>
        <dbReference type="Proteomes" id="UP000828941"/>
    </source>
</evidence>
<comment type="caution">
    <text evidence="1">The sequence shown here is derived from an EMBL/GenBank/DDBJ whole genome shotgun (WGS) entry which is preliminary data.</text>
</comment>
<accession>A0ACB9PDQ7</accession>
<reference evidence="1 2" key="1">
    <citation type="journal article" date="2022" name="DNA Res.">
        <title>Chromosomal-level genome assembly of the orchid tree Bauhinia variegata (Leguminosae; Cercidoideae) supports the allotetraploid origin hypothesis of Bauhinia.</title>
        <authorList>
            <person name="Zhong Y."/>
            <person name="Chen Y."/>
            <person name="Zheng D."/>
            <person name="Pang J."/>
            <person name="Liu Y."/>
            <person name="Luo S."/>
            <person name="Meng S."/>
            <person name="Qian L."/>
            <person name="Wei D."/>
            <person name="Dai S."/>
            <person name="Zhou R."/>
        </authorList>
    </citation>
    <scope>NUCLEOTIDE SEQUENCE [LARGE SCALE GENOMIC DNA]</scope>
    <source>
        <strain evidence="1">BV-YZ2020</strain>
    </source>
</reference>
<dbReference type="EMBL" id="CM039429">
    <property type="protein sequence ID" value="KAI4346979.1"/>
    <property type="molecule type" value="Genomic_DNA"/>
</dbReference>
<sequence>MASDHQFPSFPSLAKEGESGDAGGSQEPLLKGIHGSENYSISAAILPFLFPALGGLLYGYDIGSTSCATISIKSATLSGTSWYNLSSVQIGLITSGSLYGALMGSLLAFNVADFLGRRRELIVAALLYLAGALITALATGFPVIVVGRFVYGMGIGMAIHAAPIYIAETAPTQIRGKLISLKEFSIVLGMVGGFGIGSFFVDLVAGWRYMYAASIPFAVIMGIGMLWLPPSPRWLLLRAIQGKENMGDLRERAIHCLRRLRGSAIGDSAPQRVDEILAELSYLGEEKEVTMREVFQGKCLKALVIGAGLVLFQQITGQPSVMYYAASIFQSAGFSEAHDATRISILLGFLKLIMTGAAVFLVDSLGRRPLLLGGVAGMVISLFLLGSYYLFLNDALVVAVVGLLLYVGCYQISFGPIGWLMMSEIFPLRLRGRGLSIAVLVNFGANALVAFTFSPLKAWLGAGILFYIFFLIGVASLVFIYFVIPETKGLSLEEIEAKYL</sequence>
<name>A0ACB9PDQ7_BAUVA</name>
<dbReference type="Proteomes" id="UP000828941">
    <property type="component" value="Chromosome 4"/>
</dbReference>
<evidence type="ECO:0000313" key="1">
    <source>
        <dbReference type="EMBL" id="KAI4346979.1"/>
    </source>
</evidence>